<evidence type="ECO:0000256" key="11">
    <source>
        <dbReference type="ARBA" id="ARBA00023136"/>
    </source>
</evidence>
<accession>A0A9R1PCB8</accession>
<comment type="cofactor">
    <cofactor evidence="1 12">
        <name>heme</name>
        <dbReference type="ChEBI" id="CHEBI:30413"/>
    </cofactor>
</comment>
<dbReference type="SUPFAM" id="SSF48264">
    <property type="entry name" value="Cytochrome P450"/>
    <property type="match status" value="1"/>
</dbReference>
<dbReference type="PANTHER" id="PTHR47944">
    <property type="entry name" value="CYTOCHROME P450 98A9"/>
    <property type="match status" value="1"/>
</dbReference>
<feature type="compositionally biased region" description="Basic and acidic residues" evidence="14">
    <location>
        <begin position="275"/>
        <end position="294"/>
    </location>
</feature>
<evidence type="ECO:0000256" key="3">
    <source>
        <dbReference type="ARBA" id="ARBA00010617"/>
    </source>
</evidence>
<dbReference type="GO" id="GO:0020037">
    <property type="term" value="F:heme binding"/>
    <property type="evidence" value="ECO:0007669"/>
    <property type="project" value="InterPro"/>
</dbReference>
<keyword evidence="17" id="KW-1185">Reference proteome</keyword>
<dbReference type="GO" id="GO:0016020">
    <property type="term" value="C:membrane"/>
    <property type="evidence" value="ECO:0007669"/>
    <property type="project" value="UniProtKB-SubCell"/>
</dbReference>
<dbReference type="Gene3D" id="1.10.630.10">
    <property type="entry name" value="Cytochrome P450"/>
    <property type="match status" value="1"/>
</dbReference>
<keyword evidence="7 15" id="KW-1133">Transmembrane helix</keyword>
<dbReference type="InterPro" id="IPR001128">
    <property type="entry name" value="Cyt_P450"/>
</dbReference>
<evidence type="ECO:0000256" key="14">
    <source>
        <dbReference type="SAM" id="MobiDB-lite"/>
    </source>
</evidence>
<keyword evidence="4 12" id="KW-0349">Heme</keyword>
<dbReference type="Proteomes" id="UP000324705">
    <property type="component" value="Chromosome 2B"/>
</dbReference>
<dbReference type="PRINTS" id="PR00463">
    <property type="entry name" value="EP450I"/>
</dbReference>
<dbReference type="Gramene" id="TRITD2Bv1G013440.1">
    <property type="protein sequence ID" value="TRITD2Bv1G013440.1"/>
    <property type="gene ID" value="TRITD2Bv1G013440"/>
</dbReference>
<evidence type="ECO:0000256" key="10">
    <source>
        <dbReference type="ARBA" id="ARBA00023033"/>
    </source>
</evidence>
<evidence type="ECO:0000256" key="6">
    <source>
        <dbReference type="ARBA" id="ARBA00022723"/>
    </source>
</evidence>
<evidence type="ECO:0000256" key="9">
    <source>
        <dbReference type="ARBA" id="ARBA00023004"/>
    </source>
</evidence>
<keyword evidence="6 12" id="KW-0479">Metal-binding</keyword>
<dbReference type="GO" id="GO:0016705">
    <property type="term" value="F:oxidoreductase activity, acting on paired donors, with incorporation or reduction of molecular oxygen"/>
    <property type="evidence" value="ECO:0007669"/>
    <property type="project" value="InterPro"/>
</dbReference>
<dbReference type="InterPro" id="IPR036396">
    <property type="entry name" value="Cyt_P450_sf"/>
</dbReference>
<evidence type="ECO:0000256" key="12">
    <source>
        <dbReference type="PIRSR" id="PIRSR602401-1"/>
    </source>
</evidence>
<evidence type="ECO:0000256" key="5">
    <source>
        <dbReference type="ARBA" id="ARBA00022692"/>
    </source>
</evidence>
<evidence type="ECO:0000256" key="13">
    <source>
        <dbReference type="RuleBase" id="RU000461"/>
    </source>
</evidence>
<feature type="binding site" description="axial binding residue" evidence="12">
    <location>
        <position position="515"/>
    </location>
    <ligand>
        <name>heme</name>
        <dbReference type="ChEBI" id="CHEBI:30413"/>
    </ligand>
    <ligandPart>
        <name>Fe</name>
        <dbReference type="ChEBI" id="CHEBI:18248"/>
    </ligandPart>
</feature>
<dbReference type="EMBL" id="LT934114">
    <property type="protein sequence ID" value="VAH40776.1"/>
    <property type="molecule type" value="Genomic_DNA"/>
</dbReference>
<dbReference type="GO" id="GO:0005506">
    <property type="term" value="F:iron ion binding"/>
    <property type="evidence" value="ECO:0007669"/>
    <property type="project" value="InterPro"/>
</dbReference>
<evidence type="ECO:0000313" key="16">
    <source>
        <dbReference type="EMBL" id="VAH40776.1"/>
    </source>
</evidence>
<evidence type="ECO:0000256" key="7">
    <source>
        <dbReference type="ARBA" id="ARBA00022989"/>
    </source>
</evidence>
<gene>
    <name evidence="16" type="ORF">TRITD_2Bv1G013440</name>
</gene>
<dbReference type="PROSITE" id="PS00086">
    <property type="entry name" value="CYTOCHROME_P450"/>
    <property type="match status" value="1"/>
</dbReference>
<evidence type="ECO:0000256" key="8">
    <source>
        <dbReference type="ARBA" id="ARBA00023002"/>
    </source>
</evidence>
<name>A0A9R1PCB8_TRITD</name>
<sequence>MAMASSMQQPALLLLRQLTQDPVTASLLAAALATAVLMIAAVRRGGGRKPRLPPSPRGFPVIGHLHLVRPPVHRTFHDLAARLGPLMHIRLGSTHCVVASSAGVAAELIRTHEGKISERPLTAVARQFAYGDDGFAFAPYGPHWRSMKRLCMSELLGPRTVEQLRPVRRAGLVSLLQSVLHQASGAEAVDLTAALIRLSNTSIIRMMASTVPGSVTEEAQELVKAVAELVGAFNVEDYIAVCRGWDLQGLGRRAADVHRRFDALLEEMIRHKEEAREARRMRGGGEGETPEKKTATGTTTESSKDLLDILLDKLEDDAAAEVKLTRKKIKAFVIVRPKLLINFLLRAVAIIEFFSITHVRGCTMQDVVTAGSDTSAAMVEWMLAELMNHPECLRKVRSEIDAVVGRDRIAGEGDVASLPYLQAAYKETLRLRPAAPIAHRQSTEEMVVTAAGGFTVPAGTAVFINLWSIARDPANWDAPLEFRPERFLAGGRNEALDPRGQHFQYLPFGSGRRGCPGMGLALQSVPAVVAALVQCFDWAVPADIDGKKIDMEEADGLVCARKHPLLLRPSPRLSPFPAVV</sequence>
<dbReference type="OMA" id="ERFSKCN"/>
<evidence type="ECO:0000256" key="4">
    <source>
        <dbReference type="ARBA" id="ARBA00022617"/>
    </source>
</evidence>
<evidence type="ECO:0000256" key="1">
    <source>
        <dbReference type="ARBA" id="ARBA00001971"/>
    </source>
</evidence>
<feature type="transmembrane region" description="Helical" evidence="15">
    <location>
        <begin position="23"/>
        <end position="42"/>
    </location>
</feature>
<dbReference type="GO" id="GO:0004497">
    <property type="term" value="F:monooxygenase activity"/>
    <property type="evidence" value="ECO:0007669"/>
    <property type="project" value="UniProtKB-KW"/>
</dbReference>
<dbReference type="PANTHER" id="PTHR47944:SF17">
    <property type="entry name" value="3,9-DIHYDROXYPTEROCARPAN 6A-MONOOXYGENASE"/>
    <property type="match status" value="1"/>
</dbReference>
<dbReference type="InterPro" id="IPR002401">
    <property type="entry name" value="Cyt_P450_E_grp-I"/>
</dbReference>
<keyword evidence="10 13" id="KW-0503">Monooxygenase</keyword>
<feature type="region of interest" description="Disordered" evidence="14">
    <location>
        <begin position="275"/>
        <end position="301"/>
    </location>
</feature>
<comment type="similarity">
    <text evidence="3 13">Belongs to the cytochrome P450 family.</text>
</comment>
<keyword evidence="11 15" id="KW-0472">Membrane</keyword>
<proteinExistence type="inferred from homology"/>
<evidence type="ECO:0000313" key="17">
    <source>
        <dbReference type="Proteomes" id="UP000324705"/>
    </source>
</evidence>
<organism evidence="16 17">
    <name type="scientific">Triticum turgidum subsp. durum</name>
    <name type="common">Durum wheat</name>
    <name type="synonym">Triticum durum</name>
    <dbReference type="NCBI Taxonomy" id="4567"/>
    <lineage>
        <taxon>Eukaryota</taxon>
        <taxon>Viridiplantae</taxon>
        <taxon>Streptophyta</taxon>
        <taxon>Embryophyta</taxon>
        <taxon>Tracheophyta</taxon>
        <taxon>Spermatophyta</taxon>
        <taxon>Magnoliopsida</taxon>
        <taxon>Liliopsida</taxon>
        <taxon>Poales</taxon>
        <taxon>Poaceae</taxon>
        <taxon>BOP clade</taxon>
        <taxon>Pooideae</taxon>
        <taxon>Triticodae</taxon>
        <taxon>Triticeae</taxon>
        <taxon>Triticinae</taxon>
        <taxon>Triticum</taxon>
    </lineage>
</organism>
<evidence type="ECO:0000256" key="2">
    <source>
        <dbReference type="ARBA" id="ARBA00004167"/>
    </source>
</evidence>
<reference evidence="16 17" key="1">
    <citation type="submission" date="2017-09" db="EMBL/GenBank/DDBJ databases">
        <authorList>
            <consortium name="International Durum Wheat Genome Sequencing Consortium (IDWGSC)"/>
            <person name="Milanesi L."/>
        </authorList>
    </citation>
    <scope>NUCLEOTIDE SEQUENCE [LARGE SCALE GENOMIC DNA]</scope>
    <source>
        <strain evidence="17">cv. Svevo</strain>
    </source>
</reference>
<protein>
    <submittedName>
        <fullName evidence="16">Uncharacterized protein</fullName>
    </submittedName>
</protein>
<dbReference type="PRINTS" id="PR00385">
    <property type="entry name" value="P450"/>
</dbReference>
<keyword evidence="8 13" id="KW-0560">Oxidoreductase</keyword>
<comment type="subcellular location">
    <subcellularLocation>
        <location evidence="2">Membrane</location>
        <topology evidence="2">Single-pass membrane protein</topology>
    </subcellularLocation>
</comment>
<keyword evidence="5 15" id="KW-0812">Transmembrane</keyword>
<evidence type="ECO:0000256" key="15">
    <source>
        <dbReference type="SAM" id="Phobius"/>
    </source>
</evidence>
<dbReference type="AlphaFoldDB" id="A0A9R1PCB8"/>
<dbReference type="InterPro" id="IPR017972">
    <property type="entry name" value="Cyt_P450_CS"/>
</dbReference>
<dbReference type="Pfam" id="PF00067">
    <property type="entry name" value="p450"/>
    <property type="match status" value="2"/>
</dbReference>
<keyword evidence="9 12" id="KW-0408">Iron</keyword>